<name>A0AAV3Q8L0_LITER</name>
<evidence type="ECO:0000256" key="1">
    <source>
        <dbReference type="SAM" id="Coils"/>
    </source>
</evidence>
<dbReference type="Proteomes" id="UP001454036">
    <property type="component" value="Unassembled WGS sequence"/>
</dbReference>
<dbReference type="AlphaFoldDB" id="A0AAV3Q8L0"/>
<reference evidence="2 3" key="1">
    <citation type="submission" date="2024-01" db="EMBL/GenBank/DDBJ databases">
        <title>The complete chloroplast genome sequence of Lithospermum erythrorhizon: insights into the phylogenetic relationship among Boraginaceae species and the maternal lineages of purple gromwells.</title>
        <authorList>
            <person name="Okada T."/>
            <person name="Watanabe K."/>
        </authorList>
    </citation>
    <scope>NUCLEOTIDE SEQUENCE [LARGE SCALE GENOMIC DNA]</scope>
</reference>
<comment type="caution">
    <text evidence="2">The sequence shown here is derived from an EMBL/GenBank/DDBJ whole genome shotgun (WGS) entry which is preliminary data.</text>
</comment>
<gene>
    <name evidence="2" type="ORF">LIER_16746</name>
</gene>
<keyword evidence="1" id="KW-0175">Coiled coil</keyword>
<dbReference type="EMBL" id="BAABME010003781">
    <property type="protein sequence ID" value="GAA0160119.1"/>
    <property type="molecule type" value="Genomic_DNA"/>
</dbReference>
<proteinExistence type="predicted"/>
<organism evidence="2 3">
    <name type="scientific">Lithospermum erythrorhizon</name>
    <name type="common">Purple gromwell</name>
    <name type="synonym">Lithospermum officinale var. erythrorhizon</name>
    <dbReference type="NCBI Taxonomy" id="34254"/>
    <lineage>
        <taxon>Eukaryota</taxon>
        <taxon>Viridiplantae</taxon>
        <taxon>Streptophyta</taxon>
        <taxon>Embryophyta</taxon>
        <taxon>Tracheophyta</taxon>
        <taxon>Spermatophyta</taxon>
        <taxon>Magnoliopsida</taxon>
        <taxon>eudicotyledons</taxon>
        <taxon>Gunneridae</taxon>
        <taxon>Pentapetalae</taxon>
        <taxon>asterids</taxon>
        <taxon>lamiids</taxon>
        <taxon>Boraginales</taxon>
        <taxon>Boraginaceae</taxon>
        <taxon>Boraginoideae</taxon>
        <taxon>Lithospermeae</taxon>
        <taxon>Lithospermum</taxon>
    </lineage>
</organism>
<sequence length="905" mass="102537">MMGSEAELCCEGNENGNVTVCSNEDDVKGDVYDVDEEADDLGNEILENLDSYLADIDDRLMISRMVNDAVTKGMVNAVEQEAAEVLAVKQLEIDRLKKSVLLRKVSDNQVGIPVANGKELDTMSLGGCSSCTDGLREHDKMCESVDRIKGVVSEQCARIKEELDTVRGCNSMKRIESGEMAGFGGILLEKACENWDLVYEMLDGLQNTVNVMCNQVSDDLHVSSVSRRERQYQSEVQGDIETKVKNSFIRSLLEESDEKSGSQNVNWQQKLDDLSLLQSELNKLLKSLNNPEIEHLISNGSLNLDTSHSKFHGNHVMTPTSTKDGNGIKEDSKINVPEALDAAQFKHLNREELVSYFNLTIRKMRRDHESIVAKMTDDYFTLKRAYLKVKERSPSLPHLKDSNEVDIVKKKVVDLIAKLDKILSESVDVALLPNGGSISKLKDRVARLASENLELKDLLKVQGYEISCLWSQISDAKEKMLQHSLVEANMMKVIENLNGAFEDEQIEDVITEKINKCFFEELIEQITRVSEESNMEMQNVKEMYELILRGAVSNDKCDIGVPYMESLITQDICGLVYKETFQDAQQKLREFYSKYLLENEKNISHEKKALEKETRLWKIIEEKERLGKQVLELDSAVKEKEKLVGDLSASLASERDHFEQVSKEVNSLREETSCQQMVASQCTIELESIKDQLADAFEQIKHKKIENFELNQILENKIEELKQIDAQREALHELSEERYKHLVGAEGKSKELENHMKAVILNVEVFSNTLVDFENRVEDRLKTNGLRLEALSSQIKSVIGNANMLRRSVLVYKDQLERRSADIQKAETEVDLLGDEVDVLLGLLEKIYIGLDHYSPVLKHYPGANSLFHCIYIDNLGANNEFKLVVKCAIAQRPCGAIAFSITHY</sequence>
<keyword evidence="3" id="KW-1185">Reference proteome</keyword>
<protein>
    <recommendedName>
        <fullName evidence="4">WPP domain-associated protein</fullName>
    </recommendedName>
</protein>
<evidence type="ECO:0000313" key="2">
    <source>
        <dbReference type="EMBL" id="GAA0160119.1"/>
    </source>
</evidence>
<dbReference type="PANTHER" id="PTHR33883">
    <property type="entry name" value="WPP DOMAIN-ASSOCIATED PROTEIN"/>
    <property type="match status" value="1"/>
</dbReference>
<dbReference type="InterPro" id="IPR037490">
    <property type="entry name" value="WAP"/>
</dbReference>
<feature type="coiled-coil region" evidence="1">
    <location>
        <begin position="651"/>
        <end position="737"/>
    </location>
</feature>
<accession>A0AAV3Q8L0</accession>
<dbReference type="PANTHER" id="PTHR33883:SF10">
    <property type="entry name" value="WPP DOMAIN-ASSOCIATED PROTEIN"/>
    <property type="match status" value="1"/>
</dbReference>
<evidence type="ECO:0000313" key="3">
    <source>
        <dbReference type="Proteomes" id="UP001454036"/>
    </source>
</evidence>
<evidence type="ECO:0008006" key="4">
    <source>
        <dbReference type="Google" id="ProtNLM"/>
    </source>
</evidence>